<dbReference type="Pfam" id="PF01609">
    <property type="entry name" value="DDE_Tnp_1"/>
    <property type="match status" value="1"/>
</dbReference>
<feature type="domain" description="Transposase IS4-like" evidence="1">
    <location>
        <begin position="35"/>
        <end position="128"/>
    </location>
</feature>
<dbReference type="RefSeq" id="WP_136555779.1">
    <property type="nucleotide sequence ID" value="NZ_STGJ01000025.1"/>
</dbReference>
<reference evidence="2 3" key="1">
    <citation type="submission" date="2019-04" db="EMBL/GenBank/DDBJ databases">
        <title>Crenobacter sp. nov.</title>
        <authorList>
            <person name="Shi S."/>
        </authorList>
    </citation>
    <scope>NUCLEOTIDE SEQUENCE [LARGE SCALE GENOMIC DNA]</scope>
    <source>
        <strain evidence="2 3">GY 70310</strain>
    </source>
</reference>
<comment type="caution">
    <text evidence="2">The sequence shown here is derived from an EMBL/GenBank/DDBJ whole genome shotgun (WGS) entry which is preliminary data.</text>
</comment>
<dbReference type="GO" id="GO:0006313">
    <property type="term" value="P:DNA transposition"/>
    <property type="evidence" value="ECO:0007669"/>
    <property type="project" value="InterPro"/>
</dbReference>
<evidence type="ECO:0000313" key="2">
    <source>
        <dbReference type="EMBL" id="TIC78541.1"/>
    </source>
</evidence>
<evidence type="ECO:0000313" key="3">
    <source>
        <dbReference type="Proteomes" id="UP000308891"/>
    </source>
</evidence>
<proteinExistence type="predicted"/>
<dbReference type="AlphaFoldDB" id="A0A4T0UJQ3"/>
<accession>A0A4T0UJQ3</accession>
<dbReference type="GO" id="GO:0003677">
    <property type="term" value="F:DNA binding"/>
    <property type="evidence" value="ECO:0007669"/>
    <property type="project" value="InterPro"/>
</dbReference>
<protein>
    <submittedName>
        <fullName evidence="2">Transposase</fullName>
    </submittedName>
</protein>
<dbReference type="InterPro" id="IPR002559">
    <property type="entry name" value="Transposase_11"/>
</dbReference>
<name>A0A4T0UJQ3_9NEIS</name>
<sequence>MKLGETPEDWSAKKLAHKDVDARWTEKHGKQTCGYKLIRTVHVSPANEGDQTHLLKVLNRSKTSRDLYADRGYTALDFLKARGWQQHIQRRTRPKQALSETQAGRNRSITKIRLRVENPFAGLCALGGKFLRSVGLLISNLAIASQGTDQTDQMHAILMQTHVQDQAWQMTTAAYSKPIWRG</sequence>
<keyword evidence="3" id="KW-1185">Reference proteome</keyword>
<gene>
    <name evidence="2" type="ORF">E5K04_15605</name>
</gene>
<organism evidence="2 3">
    <name type="scientific">Crenobacter intestini</name>
    <dbReference type="NCBI Taxonomy" id="2563443"/>
    <lineage>
        <taxon>Bacteria</taxon>
        <taxon>Pseudomonadati</taxon>
        <taxon>Pseudomonadota</taxon>
        <taxon>Betaproteobacteria</taxon>
        <taxon>Neisseriales</taxon>
        <taxon>Neisseriaceae</taxon>
        <taxon>Crenobacter</taxon>
    </lineage>
</organism>
<dbReference type="OrthoDB" id="8617629at2"/>
<dbReference type="EMBL" id="STGJ01000025">
    <property type="protein sequence ID" value="TIC78541.1"/>
    <property type="molecule type" value="Genomic_DNA"/>
</dbReference>
<evidence type="ECO:0000259" key="1">
    <source>
        <dbReference type="Pfam" id="PF01609"/>
    </source>
</evidence>
<dbReference type="GO" id="GO:0004803">
    <property type="term" value="F:transposase activity"/>
    <property type="evidence" value="ECO:0007669"/>
    <property type="project" value="InterPro"/>
</dbReference>
<dbReference type="Proteomes" id="UP000308891">
    <property type="component" value="Unassembled WGS sequence"/>
</dbReference>